<gene>
    <name evidence="2" type="ORF">CGI_10013677</name>
</gene>
<name>K1PUD3_MAGGI</name>
<dbReference type="EMBL" id="JH817273">
    <property type="protein sequence ID" value="EKC25308.1"/>
    <property type="molecule type" value="Genomic_DNA"/>
</dbReference>
<organism evidence="2">
    <name type="scientific">Magallana gigas</name>
    <name type="common">Pacific oyster</name>
    <name type="synonym">Crassostrea gigas</name>
    <dbReference type="NCBI Taxonomy" id="29159"/>
    <lineage>
        <taxon>Eukaryota</taxon>
        <taxon>Metazoa</taxon>
        <taxon>Spiralia</taxon>
        <taxon>Lophotrochozoa</taxon>
        <taxon>Mollusca</taxon>
        <taxon>Bivalvia</taxon>
        <taxon>Autobranchia</taxon>
        <taxon>Pteriomorphia</taxon>
        <taxon>Ostreida</taxon>
        <taxon>Ostreoidea</taxon>
        <taxon>Ostreidae</taxon>
        <taxon>Magallana</taxon>
    </lineage>
</organism>
<proteinExistence type="predicted"/>
<dbReference type="KEGG" id="crg:109619917"/>
<dbReference type="InParanoid" id="K1PUD3"/>
<evidence type="ECO:0000313" key="2">
    <source>
        <dbReference type="EMBL" id="EKC25308.1"/>
    </source>
</evidence>
<feature type="region of interest" description="Disordered" evidence="1">
    <location>
        <begin position="133"/>
        <end position="152"/>
    </location>
</feature>
<dbReference type="PROSITE" id="PS51257">
    <property type="entry name" value="PROKAR_LIPOPROTEIN"/>
    <property type="match status" value="1"/>
</dbReference>
<sequence length="195" mass="22463">MYAQRHNNNNVTNNIGVTLCYNNGIVSIITMGCINTKVAPIPENIRIRTKKERKMLKKALKKQGITAKVTKSGVAFEIPISGDFRRTKLPPIGKPMEKKEHLTHSSATDMIETEIKREKAALQLERVRSARSRRENAEQLKKAAVERSIQSKQEEAALRRADREKFLMDKLHRRTLKRHTNKKLAHLLELFDMLQ</sequence>
<dbReference type="AlphaFoldDB" id="K1PUD3"/>
<protein>
    <submittedName>
        <fullName evidence="2">Uncharacterized protein</fullName>
    </submittedName>
</protein>
<feature type="compositionally biased region" description="Basic and acidic residues" evidence="1">
    <location>
        <begin position="133"/>
        <end position="145"/>
    </location>
</feature>
<dbReference type="HOGENOM" id="CLU_1397580_0_0_1"/>
<evidence type="ECO:0000256" key="1">
    <source>
        <dbReference type="SAM" id="MobiDB-lite"/>
    </source>
</evidence>
<reference evidence="2" key="1">
    <citation type="journal article" date="2012" name="Nature">
        <title>The oyster genome reveals stress adaptation and complexity of shell formation.</title>
        <authorList>
            <person name="Zhang G."/>
            <person name="Fang X."/>
            <person name="Guo X."/>
            <person name="Li L."/>
            <person name="Luo R."/>
            <person name="Xu F."/>
            <person name="Yang P."/>
            <person name="Zhang L."/>
            <person name="Wang X."/>
            <person name="Qi H."/>
            <person name="Xiong Z."/>
            <person name="Que H."/>
            <person name="Xie Y."/>
            <person name="Holland P.W."/>
            <person name="Paps J."/>
            <person name="Zhu Y."/>
            <person name="Wu F."/>
            <person name="Chen Y."/>
            <person name="Wang J."/>
            <person name="Peng C."/>
            <person name="Meng J."/>
            <person name="Yang L."/>
            <person name="Liu J."/>
            <person name="Wen B."/>
            <person name="Zhang N."/>
            <person name="Huang Z."/>
            <person name="Zhu Q."/>
            <person name="Feng Y."/>
            <person name="Mount A."/>
            <person name="Hedgecock D."/>
            <person name="Xu Z."/>
            <person name="Liu Y."/>
            <person name="Domazet-Loso T."/>
            <person name="Du Y."/>
            <person name="Sun X."/>
            <person name="Zhang S."/>
            <person name="Liu B."/>
            <person name="Cheng P."/>
            <person name="Jiang X."/>
            <person name="Li J."/>
            <person name="Fan D."/>
            <person name="Wang W."/>
            <person name="Fu W."/>
            <person name="Wang T."/>
            <person name="Wang B."/>
            <person name="Zhang J."/>
            <person name="Peng Z."/>
            <person name="Li Y."/>
            <person name="Li N."/>
            <person name="Wang J."/>
            <person name="Chen M."/>
            <person name="He Y."/>
            <person name="Tan F."/>
            <person name="Song X."/>
            <person name="Zheng Q."/>
            <person name="Huang R."/>
            <person name="Yang H."/>
            <person name="Du X."/>
            <person name="Chen L."/>
            <person name="Yang M."/>
            <person name="Gaffney P.M."/>
            <person name="Wang S."/>
            <person name="Luo L."/>
            <person name="She Z."/>
            <person name="Ming Y."/>
            <person name="Huang W."/>
            <person name="Zhang S."/>
            <person name="Huang B."/>
            <person name="Zhang Y."/>
            <person name="Qu T."/>
            <person name="Ni P."/>
            <person name="Miao G."/>
            <person name="Wang J."/>
            <person name="Wang Q."/>
            <person name="Steinberg C.E."/>
            <person name="Wang H."/>
            <person name="Li N."/>
            <person name="Qian L."/>
            <person name="Zhang G."/>
            <person name="Li Y."/>
            <person name="Yang H."/>
            <person name="Liu X."/>
            <person name="Wang J."/>
            <person name="Yin Y."/>
            <person name="Wang J."/>
        </authorList>
    </citation>
    <scope>NUCLEOTIDE SEQUENCE [LARGE SCALE GENOMIC DNA]</scope>
    <source>
        <strain evidence="2">05x7-T-G4-1.051#20</strain>
    </source>
</reference>
<accession>K1PUD3</accession>